<comment type="caution">
    <text evidence="3">The sequence shown here is derived from an EMBL/GenBank/DDBJ whole genome shotgun (WGS) entry which is preliminary data.</text>
</comment>
<evidence type="ECO:0000256" key="1">
    <source>
        <dbReference type="SAM" id="Phobius"/>
    </source>
</evidence>
<gene>
    <name evidence="3" type="ORF">ACFPFW_02780</name>
</gene>
<feature type="domain" description="LssY-like C-terminal" evidence="2">
    <location>
        <begin position="46"/>
        <end position="227"/>
    </location>
</feature>
<accession>A0ABV9YXI2</accession>
<dbReference type="Pfam" id="PF14067">
    <property type="entry name" value="LssY_C"/>
    <property type="match status" value="1"/>
</dbReference>
<name>A0ABV9YXI2_9HYPH</name>
<organism evidence="3 4">
    <name type="scientific">Flaviflagellibacter deserti</name>
    <dbReference type="NCBI Taxonomy" id="2267266"/>
    <lineage>
        <taxon>Bacteria</taxon>
        <taxon>Pseudomonadati</taxon>
        <taxon>Pseudomonadota</taxon>
        <taxon>Alphaproteobacteria</taxon>
        <taxon>Hyphomicrobiales</taxon>
        <taxon>Flaviflagellibacter</taxon>
    </lineage>
</organism>
<proteinExistence type="predicted"/>
<dbReference type="EMBL" id="JBHSJF010000002">
    <property type="protein sequence ID" value="MFC5066934.1"/>
    <property type="molecule type" value="Genomic_DNA"/>
</dbReference>
<evidence type="ECO:0000313" key="3">
    <source>
        <dbReference type="EMBL" id="MFC5066934.1"/>
    </source>
</evidence>
<evidence type="ECO:0000259" key="2">
    <source>
        <dbReference type="Pfam" id="PF14067"/>
    </source>
</evidence>
<feature type="transmembrane region" description="Helical" evidence="1">
    <location>
        <begin position="15"/>
        <end position="31"/>
    </location>
</feature>
<keyword evidence="4" id="KW-1185">Reference proteome</keyword>
<dbReference type="RefSeq" id="WP_162799703.1">
    <property type="nucleotide sequence ID" value="NZ_JBHSJF010000002.1"/>
</dbReference>
<evidence type="ECO:0000313" key="4">
    <source>
        <dbReference type="Proteomes" id="UP001595796"/>
    </source>
</evidence>
<keyword evidence="1" id="KW-1133">Transmembrane helix</keyword>
<keyword evidence="1" id="KW-0472">Membrane</keyword>
<keyword evidence="1" id="KW-0812">Transmembrane</keyword>
<reference evidence="4" key="1">
    <citation type="journal article" date="2019" name="Int. J. Syst. Evol. Microbiol.">
        <title>The Global Catalogue of Microorganisms (GCM) 10K type strain sequencing project: providing services to taxonomists for standard genome sequencing and annotation.</title>
        <authorList>
            <consortium name="The Broad Institute Genomics Platform"/>
            <consortium name="The Broad Institute Genome Sequencing Center for Infectious Disease"/>
            <person name="Wu L."/>
            <person name="Ma J."/>
        </authorList>
    </citation>
    <scope>NUCLEOTIDE SEQUENCE [LARGE SCALE GENOMIC DNA]</scope>
    <source>
        <strain evidence="4">CGMCC 1.16444</strain>
    </source>
</reference>
<dbReference type="InterPro" id="IPR025902">
    <property type="entry name" value="LssY-like-C_dom"/>
</dbReference>
<dbReference type="Proteomes" id="UP001595796">
    <property type="component" value="Unassembled WGS sequence"/>
</dbReference>
<protein>
    <submittedName>
        <fullName evidence="3">LssY C-terminal domain-containing protein</fullName>
    </submittedName>
</protein>
<sequence>MTFRLLQARHHKTRTLLILAIGYGLLAYLILPDLWARYERRHALAELPFITRNADGIPGDPINIGLIGTKADVIRNLHDVGWSPANAITLRSSIGIVESVLLNRADPDAPVSNLFYDNRREDLAFEKASGISADSRHHVRFWNVYQTAGEERAIWLGSASFDEGVGFSHYTGAVTHRIAPNVDLERDGLVKDFIKLGLASAVYRLTVEPAGTESRNAEGDRYVTDGRVAVVQFGQAAAPGKPPEEIAIPSLAALDDVLEGDPVPAQ</sequence>